<dbReference type="PROSITE" id="PS00108">
    <property type="entry name" value="PROTEIN_KINASE_ST"/>
    <property type="match status" value="1"/>
</dbReference>
<dbReference type="RefSeq" id="WP_117349572.1">
    <property type="nucleotide sequence ID" value="NZ_CP031742.1"/>
</dbReference>
<dbReference type="GeneID" id="300115519"/>
<dbReference type="SUPFAM" id="SSF56112">
    <property type="entry name" value="Protein kinase-like (PK-like)"/>
    <property type="match status" value="1"/>
</dbReference>
<evidence type="ECO:0000313" key="9">
    <source>
        <dbReference type="EMBL" id="AXQ55820.1"/>
    </source>
</evidence>
<feature type="transmembrane region" description="Helical" evidence="7">
    <location>
        <begin position="498"/>
        <end position="516"/>
    </location>
</feature>
<keyword evidence="2 5" id="KW-0547">Nucleotide-binding</keyword>
<dbReference type="InterPro" id="IPR011009">
    <property type="entry name" value="Kinase-like_dom_sf"/>
</dbReference>
<evidence type="ECO:0000259" key="8">
    <source>
        <dbReference type="PROSITE" id="PS50011"/>
    </source>
</evidence>
<dbReference type="KEGG" id="sky:D0C37_15205"/>
<dbReference type="CDD" id="cd14014">
    <property type="entry name" value="STKc_PknB_like"/>
    <property type="match status" value="1"/>
</dbReference>
<evidence type="ECO:0000256" key="6">
    <source>
        <dbReference type="SAM" id="MobiDB-lite"/>
    </source>
</evidence>
<dbReference type="PROSITE" id="PS00107">
    <property type="entry name" value="PROTEIN_KINASE_ATP"/>
    <property type="match status" value="1"/>
</dbReference>
<keyword evidence="1" id="KW-0808">Transferase</keyword>
<dbReference type="AlphaFoldDB" id="A0A385DCX5"/>
<organism evidence="9 10">
    <name type="scientific">Streptomyces koyangensis</name>
    <dbReference type="NCBI Taxonomy" id="188770"/>
    <lineage>
        <taxon>Bacteria</taxon>
        <taxon>Bacillati</taxon>
        <taxon>Actinomycetota</taxon>
        <taxon>Actinomycetes</taxon>
        <taxon>Kitasatosporales</taxon>
        <taxon>Streptomycetaceae</taxon>
        <taxon>Streptomyces</taxon>
        <taxon>Streptomyces aurantiacus group</taxon>
    </lineage>
</organism>
<keyword evidence="3" id="KW-0418">Kinase</keyword>
<feature type="transmembrane region" description="Helical" evidence="7">
    <location>
        <begin position="415"/>
        <end position="435"/>
    </location>
</feature>
<dbReference type="InterPro" id="IPR017441">
    <property type="entry name" value="Protein_kinase_ATP_BS"/>
</dbReference>
<evidence type="ECO:0000256" key="1">
    <source>
        <dbReference type="ARBA" id="ARBA00022679"/>
    </source>
</evidence>
<dbReference type="Pfam" id="PF14219">
    <property type="entry name" value="DUF4328"/>
    <property type="match status" value="1"/>
</dbReference>
<dbReference type="Gene3D" id="3.30.200.20">
    <property type="entry name" value="Phosphorylase Kinase, domain 1"/>
    <property type="match status" value="1"/>
</dbReference>
<evidence type="ECO:0000256" key="3">
    <source>
        <dbReference type="ARBA" id="ARBA00022777"/>
    </source>
</evidence>
<keyword evidence="7" id="KW-1133">Transmembrane helix</keyword>
<name>A0A385DCX5_9ACTN</name>
<feature type="region of interest" description="Disordered" evidence="6">
    <location>
        <begin position="301"/>
        <end position="370"/>
    </location>
</feature>
<evidence type="ECO:0000256" key="5">
    <source>
        <dbReference type="PROSITE-ProRule" id="PRU10141"/>
    </source>
</evidence>
<dbReference type="SMART" id="SM00220">
    <property type="entry name" value="S_TKc"/>
    <property type="match status" value="1"/>
</dbReference>
<proteinExistence type="predicted"/>
<evidence type="ECO:0000256" key="7">
    <source>
        <dbReference type="SAM" id="Phobius"/>
    </source>
</evidence>
<dbReference type="GO" id="GO:0005524">
    <property type="term" value="F:ATP binding"/>
    <property type="evidence" value="ECO:0007669"/>
    <property type="project" value="UniProtKB-UniRule"/>
</dbReference>
<reference evidence="9 10" key="1">
    <citation type="submission" date="2018-08" db="EMBL/GenBank/DDBJ databases">
        <authorList>
            <person name="Ferrada E.E."/>
            <person name="Latorre B.A."/>
        </authorList>
    </citation>
    <scope>NUCLEOTIDE SEQUENCE [LARGE SCALE GENOMIC DNA]</scope>
    <source>
        <strain evidence="9 10">VK-A60T</strain>
    </source>
</reference>
<evidence type="ECO:0000313" key="10">
    <source>
        <dbReference type="Proteomes" id="UP000259636"/>
    </source>
</evidence>
<dbReference type="PROSITE" id="PS50011">
    <property type="entry name" value="PROTEIN_KINASE_DOM"/>
    <property type="match status" value="1"/>
</dbReference>
<sequence length="594" mass="63353">MHALRDDDPTHVADYRLLGRLGEGGMGVVYLARSPRGRMVAVKSIRTELAALPDFRLRFAEEVVIAQQVSADWTAAVLDADPHAERPWVATAYIPGPTLAEVVTRHGPLPESSVRGLASGLCDALADIHGAGLVHRDLKPSNIMITIDGPKVIDFGIVRALDSPTHGGLTSSGVIVGSPGFMAPEQVRGERLTAACDIFSLGSVLAFAACGRLPFAAPGGGAHHALMYRVVHEEPDLAGVPEPLLPLVRDCLAKEPAARSSLATLRAREETQFRHLGPWLPAPVLAQLGQDAALLLEQEDPGTRVGGESTPPKAPPRPEDETVPSQGRRPALPGTALLTDPDLRQPPVRPGGGTPRPTRTLAEERNGRNGPGPATVMVYVALALYAVGSLGAAITQLGMVGETFESSTAPEGRTWLWAGIQAGAAVVLAVAWLVWCSRVRAAAEEFAPGRLRYSPAMAVGSWFIPFGNLYLPKQIADDVWHASSPPSPAGATAPRARLHVWWGCWVFTVLTSPLYYGQAVVWADADNLDREDNGLSSAIYREGAYEWWYAHDLGTAGWLAVVLHLLAVPVAVATILYVSRLTALQEARRSGLTT</sequence>
<dbReference type="EMBL" id="CP031742">
    <property type="protein sequence ID" value="AXQ55820.1"/>
    <property type="molecule type" value="Genomic_DNA"/>
</dbReference>
<dbReference type="Gene3D" id="1.10.510.10">
    <property type="entry name" value="Transferase(Phosphotransferase) domain 1"/>
    <property type="match status" value="1"/>
</dbReference>
<feature type="domain" description="Protein kinase" evidence="8">
    <location>
        <begin position="15"/>
        <end position="280"/>
    </location>
</feature>
<dbReference type="InterPro" id="IPR025565">
    <property type="entry name" value="DUF4328"/>
</dbReference>
<keyword evidence="7" id="KW-0472">Membrane</keyword>
<evidence type="ECO:0000256" key="4">
    <source>
        <dbReference type="ARBA" id="ARBA00022840"/>
    </source>
</evidence>
<evidence type="ECO:0000256" key="2">
    <source>
        <dbReference type="ARBA" id="ARBA00022741"/>
    </source>
</evidence>
<dbReference type="Pfam" id="PF00069">
    <property type="entry name" value="Pkinase"/>
    <property type="match status" value="1"/>
</dbReference>
<accession>A0A385DCX5</accession>
<dbReference type="GO" id="GO:0004674">
    <property type="term" value="F:protein serine/threonine kinase activity"/>
    <property type="evidence" value="ECO:0007669"/>
    <property type="project" value="TreeGrafter"/>
</dbReference>
<dbReference type="InterPro" id="IPR008271">
    <property type="entry name" value="Ser/Thr_kinase_AS"/>
</dbReference>
<feature type="transmembrane region" description="Helical" evidence="7">
    <location>
        <begin position="376"/>
        <end position="395"/>
    </location>
</feature>
<dbReference type="Proteomes" id="UP000259636">
    <property type="component" value="Chromosome"/>
</dbReference>
<keyword evidence="7" id="KW-0812">Transmembrane</keyword>
<protein>
    <submittedName>
        <fullName evidence="9">DUF4328 domain-containing protein</fullName>
    </submittedName>
</protein>
<keyword evidence="4 5" id="KW-0067">ATP-binding</keyword>
<dbReference type="InterPro" id="IPR000719">
    <property type="entry name" value="Prot_kinase_dom"/>
</dbReference>
<feature type="transmembrane region" description="Helical" evidence="7">
    <location>
        <begin position="556"/>
        <end position="579"/>
    </location>
</feature>
<dbReference type="PANTHER" id="PTHR43289:SF34">
    <property type="entry name" value="SERINE_THREONINE-PROTEIN KINASE YBDM-RELATED"/>
    <property type="match status" value="1"/>
</dbReference>
<gene>
    <name evidence="9" type="ORF">D0C37_15205</name>
</gene>
<dbReference type="PANTHER" id="PTHR43289">
    <property type="entry name" value="MITOGEN-ACTIVATED PROTEIN KINASE KINASE KINASE 20-RELATED"/>
    <property type="match status" value="1"/>
</dbReference>
<feature type="binding site" evidence="5">
    <location>
        <position position="43"/>
    </location>
    <ligand>
        <name>ATP</name>
        <dbReference type="ChEBI" id="CHEBI:30616"/>
    </ligand>
</feature>